<dbReference type="EC" id="3.2.2.n1" evidence="2"/>
<dbReference type="GO" id="GO:0005829">
    <property type="term" value="C:cytosol"/>
    <property type="evidence" value="ECO:0007669"/>
    <property type="project" value="TreeGrafter"/>
</dbReference>
<dbReference type="GO" id="GO:0009691">
    <property type="term" value="P:cytokinin biosynthetic process"/>
    <property type="evidence" value="ECO:0007669"/>
    <property type="project" value="UniProtKB-UniRule"/>
</dbReference>
<keyword evidence="2" id="KW-0203">Cytokinin biosynthesis</keyword>
<evidence type="ECO:0000256" key="2">
    <source>
        <dbReference type="RuleBase" id="RU363015"/>
    </source>
</evidence>
<dbReference type="InterPro" id="IPR005269">
    <property type="entry name" value="LOG"/>
</dbReference>
<dbReference type="RefSeq" id="WP_067394895.1">
    <property type="nucleotide sequence ID" value="NZ_JXKH01000004.1"/>
</dbReference>
<dbReference type="PANTHER" id="PTHR31223">
    <property type="entry name" value="LOG FAMILY PROTEIN YJL055W"/>
    <property type="match status" value="1"/>
</dbReference>
<organism evidence="3 4">
    <name type="scientific">Enterococcus canis</name>
    <dbReference type="NCBI Taxonomy" id="214095"/>
    <lineage>
        <taxon>Bacteria</taxon>
        <taxon>Bacillati</taxon>
        <taxon>Bacillota</taxon>
        <taxon>Bacilli</taxon>
        <taxon>Lactobacillales</taxon>
        <taxon>Enterococcaceae</taxon>
        <taxon>Enterococcus</taxon>
    </lineage>
</organism>
<sequence>MNIVVYCGANPGLDPHFEAAARKLGRWIATAGHRLIFGGGKVGLMGAVADEVLAAGGEVIGIMPSFLHERELAHPHLTELKLVATMDERKQQMLALGDVCLALPGGAGTLEEITEVISWARIGQNDNPCILFNEQNYYAPLAAMYDAMVTQGFLSAEDREKTLFSDSLPEIEAFIATYTPPKTRTYQQEEIR</sequence>
<keyword evidence="2" id="KW-0378">Hydrolase</keyword>
<evidence type="ECO:0000313" key="3">
    <source>
        <dbReference type="EMBL" id="OJG18393.1"/>
    </source>
</evidence>
<proteinExistence type="inferred from homology"/>
<accession>A0A1L8RF86</accession>
<dbReference type="NCBIfam" id="TIGR00730">
    <property type="entry name" value="Rossman fold protein, TIGR00730 family"/>
    <property type="match status" value="1"/>
</dbReference>
<dbReference type="SUPFAM" id="SSF102405">
    <property type="entry name" value="MCP/YpsA-like"/>
    <property type="match status" value="1"/>
</dbReference>
<keyword evidence="4" id="KW-1185">Reference proteome</keyword>
<name>A0A1L8RF86_9ENTE</name>
<dbReference type="AlphaFoldDB" id="A0A1L8RF86"/>
<dbReference type="STRING" id="214095.RU97_GL001790"/>
<reference evidence="3 4" key="1">
    <citation type="submission" date="2014-12" db="EMBL/GenBank/DDBJ databases">
        <title>Draft genome sequences of 29 type strains of Enterococci.</title>
        <authorList>
            <person name="Zhong Z."/>
            <person name="Sun Z."/>
            <person name="Liu W."/>
            <person name="Zhang W."/>
            <person name="Zhang H."/>
        </authorList>
    </citation>
    <scope>NUCLEOTIDE SEQUENCE [LARGE SCALE GENOMIC DNA]</scope>
    <source>
        <strain evidence="3 4">DSM 17029</strain>
    </source>
</reference>
<comment type="caution">
    <text evidence="3">The sequence shown here is derived from an EMBL/GenBank/DDBJ whole genome shotgun (WGS) entry which is preliminary data.</text>
</comment>
<comment type="similarity">
    <text evidence="1 2">Belongs to the LOG family.</text>
</comment>
<dbReference type="Gene3D" id="3.40.50.450">
    <property type="match status" value="1"/>
</dbReference>
<dbReference type="EMBL" id="JXKH01000004">
    <property type="protein sequence ID" value="OJG18393.1"/>
    <property type="molecule type" value="Genomic_DNA"/>
</dbReference>
<protein>
    <recommendedName>
        <fullName evidence="2">Cytokinin riboside 5'-monophosphate phosphoribohydrolase</fullName>
        <ecNumber evidence="2">3.2.2.n1</ecNumber>
    </recommendedName>
</protein>
<dbReference type="GO" id="GO:0016799">
    <property type="term" value="F:hydrolase activity, hydrolyzing N-glycosyl compounds"/>
    <property type="evidence" value="ECO:0007669"/>
    <property type="project" value="TreeGrafter"/>
</dbReference>
<evidence type="ECO:0000256" key="1">
    <source>
        <dbReference type="ARBA" id="ARBA00006763"/>
    </source>
</evidence>
<dbReference type="InterPro" id="IPR031100">
    <property type="entry name" value="LOG_fam"/>
</dbReference>
<gene>
    <name evidence="3" type="ORF">RU97_GL001790</name>
</gene>
<dbReference type="Proteomes" id="UP000181884">
    <property type="component" value="Unassembled WGS sequence"/>
</dbReference>
<dbReference type="Pfam" id="PF03641">
    <property type="entry name" value="Lysine_decarbox"/>
    <property type="match status" value="1"/>
</dbReference>
<dbReference type="PANTHER" id="PTHR31223:SF70">
    <property type="entry name" value="LOG FAMILY PROTEIN YJL055W"/>
    <property type="match status" value="1"/>
</dbReference>
<evidence type="ECO:0000313" key="4">
    <source>
        <dbReference type="Proteomes" id="UP000181884"/>
    </source>
</evidence>